<evidence type="ECO:0000313" key="1">
    <source>
        <dbReference type="EMBL" id="KKN65696.1"/>
    </source>
</evidence>
<dbReference type="EMBL" id="LAZR01000518">
    <property type="protein sequence ID" value="KKN65696.1"/>
    <property type="molecule type" value="Genomic_DNA"/>
</dbReference>
<dbReference type="AlphaFoldDB" id="A0A0F9UWW9"/>
<accession>A0A0F9UWW9</accession>
<protein>
    <submittedName>
        <fullName evidence="1">Uncharacterized protein</fullName>
    </submittedName>
</protein>
<organism evidence="1">
    <name type="scientific">marine sediment metagenome</name>
    <dbReference type="NCBI Taxonomy" id="412755"/>
    <lineage>
        <taxon>unclassified sequences</taxon>
        <taxon>metagenomes</taxon>
        <taxon>ecological metagenomes</taxon>
    </lineage>
</organism>
<reference evidence="1" key="1">
    <citation type="journal article" date="2015" name="Nature">
        <title>Complex archaea that bridge the gap between prokaryotes and eukaryotes.</title>
        <authorList>
            <person name="Spang A."/>
            <person name="Saw J.H."/>
            <person name="Jorgensen S.L."/>
            <person name="Zaremba-Niedzwiedzka K."/>
            <person name="Martijn J."/>
            <person name="Lind A.E."/>
            <person name="van Eijk R."/>
            <person name="Schleper C."/>
            <person name="Guy L."/>
            <person name="Ettema T.J."/>
        </authorList>
    </citation>
    <scope>NUCLEOTIDE SEQUENCE</scope>
</reference>
<comment type="caution">
    <text evidence="1">The sequence shown here is derived from an EMBL/GenBank/DDBJ whole genome shotgun (WGS) entry which is preliminary data.</text>
</comment>
<sequence length="75" mass="8775">MAIRKISELKPVFTGVNVIEWQSPCGTRYRYERDRCAVGQETVPGSENYCWYVLSKSDATHAKRRVFELINEDEF</sequence>
<gene>
    <name evidence="1" type="ORF">LCGC14_0479210</name>
</gene>
<proteinExistence type="predicted"/>
<name>A0A0F9UWW9_9ZZZZ</name>